<dbReference type="VEuPathDB" id="PlasmoDB:PKNOH_S130216100"/>
<dbReference type="Proteomes" id="UP000195012">
    <property type="component" value="Unassembled WGS sequence"/>
</dbReference>
<name>A0A1Y3DHK3_PLAKN</name>
<keyword evidence="2" id="KW-0812">Transmembrane</keyword>
<keyword evidence="2" id="KW-1133">Transmembrane helix</keyword>
<sequence length="301" mass="34240">MKENSVKSIIFVKVATFILLACTNQMCNDSDTLGRSLVKKSSANGEFHLGAERLLGESGSWQDSLLIDKFYDDDLFDYDSDNTSRRHVKDRHHHHSRNHRHERGHSHRHRTSRRKRDEKNNEKDEVLSLSRFDIDDEEEDHGERSSSRHKFNDYDDVINLTSACRPNSKHRVSSINAGLPPQYGDDFIFRGGQGFSGMVKKADGYCENKRLDGFSAMDKYKGYHAKEKRIMKRGSNGKAAKVVCFLGAVALSNELLGFLLTTSSIVSFPLAASACLLGGLFYKKKKGKNKYKRQHLKSITY</sequence>
<dbReference type="OrthoDB" id="386998at2759"/>
<feature type="compositionally biased region" description="Basic residues" evidence="1">
    <location>
        <begin position="85"/>
        <end position="114"/>
    </location>
</feature>
<feature type="signal peptide" evidence="3">
    <location>
        <begin position="1"/>
        <end position="23"/>
    </location>
</feature>
<keyword evidence="3" id="KW-0732">Signal</keyword>
<feature type="region of interest" description="Disordered" evidence="1">
    <location>
        <begin position="82"/>
        <end position="149"/>
    </location>
</feature>
<reference evidence="4 5" key="1">
    <citation type="submission" date="2017-05" db="EMBL/GenBank/DDBJ databases">
        <title>PacBio assembly of a Plasmodium knowlesi genome sequence with Hi-C correction and manual annotation of the SICAvar gene family.</title>
        <authorList>
            <person name="Lapp S.A."/>
            <person name="Geraldo J.A."/>
            <person name="Chien J.-T."/>
            <person name="Ay F."/>
            <person name="Pakala S.B."/>
            <person name="Batugedara G."/>
            <person name="Humphrey J.C."/>
            <person name="Debarry J.D."/>
            <person name="Le Roch K.G."/>
            <person name="Galinski M.R."/>
            <person name="Kissinger J.C."/>
        </authorList>
    </citation>
    <scope>NUCLEOTIDE SEQUENCE [LARGE SCALE GENOMIC DNA]</scope>
    <source>
        <strain evidence="5">Malayan Strain Pk1 (A+)</strain>
    </source>
</reference>
<feature type="transmembrane region" description="Helical" evidence="2">
    <location>
        <begin position="265"/>
        <end position="282"/>
    </location>
</feature>
<accession>A0A1Y3DHK3</accession>
<dbReference type="EMBL" id="NETL01000027">
    <property type="protein sequence ID" value="OTN64451.1"/>
    <property type="molecule type" value="Genomic_DNA"/>
</dbReference>
<evidence type="ECO:0000313" key="5">
    <source>
        <dbReference type="Proteomes" id="UP000195012"/>
    </source>
</evidence>
<dbReference type="VEuPathDB" id="PlasmoDB:PKNH_1149400"/>
<evidence type="ECO:0000313" key="4">
    <source>
        <dbReference type="EMBL" id="OTN64451.1"/>
    </source>
</evidence>
<dbReference type="OMA" id="STKEYCA"/>
<evidence type="ECO:0008006" key="6">
    <source>
        <dbReference type="Google" id="ProtNLM"/>
    </source>
</evidence>
<proteinExistence type="predicted"/>
<feature type="transmembrane region" description="Helical" evidence="2">
    <location>
        <begin position="239"/>
        <end position="259"/>
    </location>
</feature>
<evidence type="ECO:0000256" key="2">
    <source>
        <dbReference type="SAM" id="Phobius"/>
    </source>
</evidence>
<gene>
    <name evidence="4" type="ORF">PKNOH_S130216100</name>
</gene>
<comment type="caution">
    <text evidence="4">The sequence shown here is derived from an EMBL/GenBank/DDBJ whole genome shotgun (WGS) entry which is preliminary data.</text>
</comment>
<keyword evidence="2" id="KW-0472">Membrane</keyword>
<organism evidence="4 5">
    <name type="scientific">Plasmodium knowlesi</name>
    <dbReference type="NCBI Taxonomy" id="5850"/>
    <lineage>
        <taxon>Eukaryota</taxon>
        <taxon>Sar</taxon>
        <taxon>Alveolata</taxon>
        <taxon>Apicomplexa</taxon>
        <taxon>Aconoidasida</taxon>
        <taxon>Haemosporida</taxon>
        <taxon>Plasmodiidae</taxon>
        <taxon>Plasmodium</taxon>
        <taxon>Plasmodium (Plasmodium)</taxon>
    </lineage>
</organism>
<protein>
    <recommendedName>
        <fullName evidence="6">Pv-fam-d protein</fullName>
    </recommendedName>
</protein>
<feature type="chain" id="PRO_5011002901" description="Pv-fam-d protein" evidence="3">
    <location>
        <begin position="24"/>
        <end position="301"/>
    </location>
</feature>
<evidence type="ECO:0000256" key="3">
    <source>
        <dbReference type="SAM" id="SignalP"/>
    </source>
</evidence>
<dbReference type="AlphaFoldDB" id="A0A1Y3DHK3"/>
<evidence type="ECO:0000256" key="1">
    <source>
        <dbReference type="SAM" id="MobiDB-lite"/>
    </source>
</evidence>
<dbReference type="VEuPathDB" id="PlasmoDB:PKA1H_110055900"/>
<feature type="compositionally biased region" description="Basic and acidic residues" evidence="1">
    <location>
        <begin position="115"/>
        <end position="126"/>
    </location>
</feature>